<keyword evidence="9" id="KW-1185">Reference proteome</keyword>
<evidence type="ECO:0000313" key="8">
    <source>
        <dbReference type="EMBL" id="KFB07523.1"/>
    </source>
</evidence>
<dbReference type="NCBIfam" id="TIGR00188">
    <property type="entry name" value="rnpA"/>
    <property type="match status" value="1"/>
</dbReference>
<reference evidence="8 9" key="1">
    <citation type="journal article" date="2014" name="PLoS ONE">
        <title>Reduction of Hydrogen Peroxide Accumulation and Toxicity by a Catalase from Mycoplasma iowae.</title>
        <authorList>
            <person name="Pritchard R.E."/>
            <person name="Prassinos A.J."/>
            <person name="Osborne J.D."/>
            <person name="Raviv Z."/>
            <person name="Balish M.F."/>
        </authorList>
    </citation>
    <scope>NUCLEOTIDE SEQUENCE [LARGE SCALE GENOMIC DNA]</scope>
    <source>
        <strain evidence="8 9">DK-CPA</strain>
    </source>
</reference>
<dbReference type="GO" id="GO:0001682">
    <property type="term" value="P:tRNA 5'-leader removal"/>
    <property type="evidence" value="ECO:0007669"/>
    <property type="project" value="UniProtKB-UniRule"/>
</dbReference>
<sequence length="112" mass="13339">MKSKYMLKSRKDFDNLFAKKSLFYSSFYIVYFANNKLDHSRLSVAINKKVQKLAVQRNKAKRQIKNILYNENFLNLKKDVLVVVKPDFFKASFESKKIVLNKLIDKIKNNKR</sequence>
<dbReference type="Pfam" id="PF00825">
    <property type="entry name" value="Ribonuclease_P"/>
    <property type="match status" value="1"/>
</dbReference>
<dbReference type="GO" id="GO:0004526">
    <property type="term" value="F:ribonuclease P activity"/>
    <property type="evidence" value="ECO:0007669"/>
    <property type="project" value="UniProtKB-UniRule"/>
</dbReference>
<dbReference type="RefSeq" id="WP_081463006.1">
    <property type="nucleotide sequence ID" value="NZ_AWQU01000080.1"/>
</dbReference>
<comment type="function">
    <text evidence="6">RNaseP catalyzes the removal of the 5'-leader sequence from pre-tRNA to produce the mature 5'-terminus. It can also cleave other RNA substrates such as 4.5S RNA. The protein component plays an auxiliary but essential role in vivo by binding to the 5'-leader sequence and broadening the substrate specificity of the ribozyme.</text>
</comment>
<comment type="subunit">
    <text evidence="6">Consists of a catalytic RNA component (M1 or rnpB) and a protein subunit.</text>
</comment>
<evidence type="ECO:0000256" key="7">
    <source>
        <dbReference type="NCBIfam" id="TIGR00188"/>
    </source>
</evidence>
<dbReference type="InterPro" id="IPR000100">
    <property type="entry name" value="RNase_P"/>
</dbReference>
<accession>A0A084U3I7</accession>
<keyword evidence="1 6" id="KW-0819">tRNA processing</keyword>
<evidence type="ECO:0000256" key="1">
    <source>
        <dbReference type="ARBA" id="ARBA00022694"/>
    </source>
</evidence>
<dbReference type="EC" id="3.1.26.5" evidence="6 7"/>
<dbReference type="Gene3D" id="3.30.230.10">
    <property type="match status" value="1"/>
</dbReference>
<dbReference type="Proteomes" id="UP000028523">
    <property type="component" value="Unassembled WGS sequence"/>
</dbReference>
<comment type="similarity">
    <text evidence="6">Belongs to the RnpA family.</text>
</comment>
<dbReference type="AlphaFoldDB" id="A0A084U3I7"/>
<keyword evidence="3 6" id="KW-0255">Endonuclease</keyword>
<evidence type="ECO:0000256" key="6">
    <source>
        <dbReference type="HAMAP-Rule" id="MF_00227"/>
    </source>
</evidence>
<organism evidence="8 9">
    <name type="scientific">Malacoplasma iowae DK-CPA</name>
    <dbReference type="NCBI Taxonomy" id="1394179"/>
    <lineage>
        <taxon>Bacteria</taxon>
        <taxon>Bacillati</taxon>
        <taxon>Mycoplasmatota</taxon>
        <taxon>Mycoplasmoidales</taxon>
        <taxon>Mycoplasmoidaceae</taxon>
        <taxon>Malacoplasma</taxon>
    </lineage>
</organism>
<dbReference type="InterPro" id="IPR020568">
    <property type="entry name" value="Ribosomal_Su5_D2-typ_SF"/>
</dbReference>
<protein>
    <recommendedName>
        <fullName evidence="6 7">Ribonuclease P protein component</fullName>
        <shortName evidence="6">RNase P protein</shortName>
        <shortName evidence="6">RNaseP protein</shortName>
        <ecNumber evidence="6 7">3.1.26.5</ecNumber>
    </recommendedName>
    <alternativeName>
        <fullName evidence="6">Protein C5</fullName>
    </alternativeName>
</protein>
<proteinExistence type="inferred from homology"/>
<dbReference type="EMBL" id="AWQU01000080">
    <property type="protein sequence ID" value="KFB07523.1"/>
    <property type="molecule type" value="Genomic_DNA"/>
</dbReference>
<evidence type="ECO:0000313" key="9">
    <source>
        <dbReference type="Proteomes" id="UP000028523"/>
    </source>
</evidence>
<evidence type="ECO:0000256" key="4">
    <source>
        <dbReference type="ARBA" id="ARBA00022801"/>
    </source>
</evidence>
<dbReference type="GeneID" id="96867235"/>
<dbReference type="GO" id="GO:0030677">
    <property type="term" value="C:ribonuclease P complex"/>
    <property type="evidence" value="ECO:0007669"/>
    <property type="project" value="TreeGrafter"/>
</dbReference>
<dbReference type="GO" id="GO:0000049">
    <property type="term" value="F:tRNA binding"/>
    <property type="evidence" value="ECO:0007669"/>
    <property type="project" value="UniProtKB-UniRule"/>
</dbReference>
<dbReference type="HAMAP" id="MF_00227">
    <property type="entry name" value="RNase_P"/>
    <property type="match status" value="1"/>
</dbReference>
<keyword evidence="2 6" id="KW-0540">Nuclease</keyword>
<comment type="catalytic activity">
    <reaction evidence="6">
        <text>Endonucleolytic cleavage of RNA, removing 5'-extranucleotides from tRNA precursor.</text>
        <dbReference type="EC" id="3.1.26.5"/>
    </reaction>
</comment>
<dbReference type="PANTHER" id="PTHR33992">
    <property type="entry name" value="RIBONUCLEASE P PROTEIN COMPONENT"/>
    <property type="match status" value="1"/>
</dbReference>
<gene>
    <name evidence="6 8" type="primary">rnpA</name>
    <name evidence="8" type="ORF">P271_365</name>
</gene>
<evidence type="ECO:0000256" key="2">
    <source>
        <dbReference type="ARBA" id="ARBA00022722"/>
    </source>
</evidence>
<evidence type="ECO:0000256" key="3">
    <source>
        <dbReference type="ARBA" id="ARBA00022759"/>
    </source>
</evidence>
<dbReference type="PANTHER" id="PTHR33992:SF1">
    <property type="entry name" value="RIBONUCLEASE P PROTEIN COMPONENT"/>
    <property type="match status" value="1"/>
</dbReference>
<keyword evidence="5 6" id="KW-0694">RNA-binding</keyword>
<evidence type="ECO:0000256" key="5">
    <source>
        <dbReference type="ARBA" id="ARBA00022884"/>
    </source>
</evidence>
<dbReference type="GO" id="GO:0042781">
    <property type="term" value="F:3'-tRNA processing endoribonuclease activity"/>
    <property type="evidence" value="ECO:0007669"/>
    <property type="project" value="TreeGrafter"/>
</dbReference>
<dbReference type="SUPFAM" id="SSF54211">
    <property type="entry name" value="Ribosomal protein S5 domain 2-like"/>
    <property type="match status" value="1"/>
</dbReference>
<dbReference type="InterPro" id="IPR014721">
    <property type="entry name" value="Ribsml_uS5_D2-typ_fold_subgr"/>
</dbReference>
<keyword evidence="4 6" id="KW-0378">Hydrolase</keyword>
<name>A0A084U3I7_MALIO</name>
<comment type="caution">
    <text evidence="8">The sequence shown here is derived from an EMBL/GenBank/DDBJ whole genome shotgun (WGS) entry which is preliminary data.</text>
</comment>